<protein>
    <submittedName>
        <fullName evidence="2">Uncharacterized protein</fullName>
    </submittedName>
</protein>
<feature type="region of interest" description="Disordered" evidence="1">
    <location>
        <begin position="1"/>
        <end position="28"/>
    </location>
</feature>
<organism evidence="2 3">
    <name type="scientific">Rhynchophorus ferrugineus</name>
    <name type="common">Red palm weevil</name>
    <name type="synonym">Curculio ferrugineus</name>
    <dbReference type="NCBI Taxonomy" id="354439"/>
    <lineage>
        <taxon>Eukaryota</taxon>
        <taxon>Metazoa</taxon>
        <taxon>Ecdysozoa</taxon>
        <taxon>Arthropoda</taxon>
        <taxon>Hexapoda</taxon>
        <taxon>Insecta</taxon>
        <taxon>Pterygota</taxon>
        <taxon>Neoptera</taxon>
        <taxon>Endopterygota</taxon>
        <taxon>Coleoptera</taxon>
        <taxon>Polyphaga</taxon>
        <taxon>Cucujiformia</taxon>
        <taxon>Curculionidae</taxon>
        <taxon>Dryophthorinae</taxon>
        <taxon>Rhynchophorus</taxon>
    </lineage>
</organism>
<name>A0A834I2N1_RHYFE</name>
<sequence>MKFPPGGAAPAPRGARGPLDSHGRPSALGRRYFPDSGRMLWGYRAGLPRGGLCFAPLPSGAPPLAPRPPRSLQSEFRFSNEINGGLTWGMLVLGWRSVAGCRARRDVAVTRTGSSNIQAGARWDDINRVPG</sequence>
<evidence type="ECO:0000313" key="3">
    <source>
        <dbReference type="Proteomes" id="UP000625711"/>
    </source>
</evidence>
<accession>A0A834I2N1</accession>
<feature type="compositionally biased region" description="Low complexity" evidence="1">
    <location>
        <begin position="1"/>
        <end position="18"/>
    </location>
</feature>
<gene>
    <name evidence="2" type="ORF">GWI33_014414</name>
</gene>
<reference evidence="2" key="1">
    <citation type="submission" date="2020-08" db="EMBL/GenBank/DDBJ databases">
        <title>Genome sequencing and assembly of the red palm weevil Rhynchophorus ferrugineus.</title>
        <authorList>
            <person name="Dias G.B."/>
            <person name="Bergman C.M."/>
            <person name="Manee M."/>
        </authorList>
    </citation>
    <scope>NUCLEOTIDE SEQUENCE</scope>
    <source>
        <strain evidence="2">AA-2017</strain>
        <tissue evidence="2">Whole larva</tissue>
    </source>
</reference>
<evidence type="ECO:0000313" key="2">
    <source>
        <dbReference type="EMBL" id="KAF7272829.1"/>
    </source>
</evidence>
<dbReference type="Proteomes" id="UP000625711">
    <property type="component" value="Unassembled WGS sequence"/>
</dbReference>
<dbReference type="EMBL" id="JAACXV010013674">
    <property type="protein sequence ID" value="KAF7272829.1"/>
    <property type="molecule type" value="Genomic_DNA"/>
</dbReference>
<evidence type="ECO:0000256" key="1">
    <source>
        <dbReference type="SAM" id="MobiDB-lite"/>
    </source>
</evidence>
<dbReference type="AlphaFoldDB" id="A0A834I2N1"/>
<comment type="caution">
    <text evidence="2">The sequence shown here is derived from an EMBL/GenBank/DDBJ whole genome shotgun (WGS) entry which is preliminary data.</text>
</comment>
<proteinExistence type="predicted"/>
<keyword evidence="3" id="KW-1185">Reference proteome</keyword>